<dbReference type="EC" id="2.7.13.3" evidence="4"/>
<evidence type="ECO:0000256" key="7">
    <source>
        <dbReference type="ARBA" id="ARBA00022490"/>
    </source>
</evidence>
<comment type="subcellular location">
    <subcellularLocation>
        <location evidence="3">Cytoplasm</location>
    </subcellularLocation>
</comment>
<feature type="repeat" description="TPR" evidence="19">
    <location>
        <begin position="321"/>
        <end position="354"/>
    </location>
</feature>
<dbReference type="GO" id="GO:0005524">
    <property type="term" value="F:ATP binding"/>
    <property type="evidence" value="ECO:0007669"/>
    <property type="project" value="UniProtKB-KW"/>
</dbReference>
<evidence type="ECO:0000259" key="22">
    <source>
        <dbReference type="PROSITE" id="PS50109"/>
    </source>
</evidence>
<keyword evidence="14" id="KW-0408">Iron</keyword>
<sequence length="705" mass="81756">MYKIFVMTTIICFANVKSQQKNVLDSLIALAQSKTIQDTIKVDAFNELSWELRKTNFSKAKYYALNAYKISKKISYPKGVVTSLNRLGTAYIFNKQFSLAEKEYLKVLRLEKQSGNKYGIGRANNQLSEIYRNKKDLSKALSYGLDALNIFGQLKQLSLEALVSNNVGLIYQNMGSYEQANKYLLKGLSLREQLKEEKNIAHSYTNLGILYLVMKNYESAKEYFLKSENYFIKIHDDYELSKIYNNLGVVYFETGNNTLSHEYYDKAMKLKIKLGLKDTNSEIYNNLGALYYKKGDDQQAIQKFKKSIDIQKKYVSKSGLKEANINLGHIYFRNQEYDKAIKYYKNTLESSKNAQNKSEKLKALDGLYLAYSVKQDYDSAIHYSQQYNSLRDSLETDYKKAVDYREKFARIQKENELLQRDKKISIVNIKNLELKNQNNNILIYTLSTIFSLFVLLFFLWTKWKVERQKKEIALKDKELEEKKLEQLIKNQEIKSYNEMLNTQDQERKRISQDLHDRIGSILSVAKVYYKSGEEQLLQNKNFDLVSFQKANELIDEACQEVRRLSYEMSSGVLTKFGLLSAVEDLVITIEQTKKIKIEFIAGDLENRLENNIEIQIYRIIQELMNNILKYAESSHVTIQILKLKNKVNVQVEDNGIGFNTNEQSNGMGLQNIRSRVSSLAGEIDIDSVIGRGTYVNIEIPINSNI</sequence>
<keyword evidence="9" id="KW-0808">Transferase</keyword>
<proteinExistence type="predicted"/>
<dbReference type="GO" id="GO:0051539">
    <property type="term" value="F:4 iron, 4 sulfur cluster binding"/>
    <property type="evidence" value="ECO:0007669"/>
    <property type="project" value="UniProtKB-KW"/>
</dbReference>
<evidence type="ECO:0000256" key="11">
    <source>
        <dbReference type="ARBA" id="ARBA00022741"/>
    </source>
</evidence>
<dbReference type="PRINTS" id="PR00344">
    <property type="entry name" value="BCTRLSENSOR"/>
</dbReference>
<dbReference type="InterPro" id="IPR011712">
    <property type="entry name" value="Sig_transdc_His_kin_sub3_dim/P"/>
</dbReference>
<evidence type="ECO:0000256" key="9">
    <source>
        <dbReference type="ARBA" id="ARBA00022679"/>
    </source>
</evidence>
<dbReference type="GO" id="GO:0016020">
    <property type="term" value="C:membrane"/>
    <property type="evidence" value="ECO:0007669"/>
    <property type="project" value="InterPro"/>
</dbReference>
<dbReference type="Pfam" id="PF02518">
    <property type="entry name" value="HATPase_c"/>
    <property type="match status" value="1"/>
</dbReference>
<keyword evidence="7" id="KW-0963">Cytoplasm</keyword>
<dbReference type="Pfam" id="PF13181">
    <property type="entry name" value="TPR_8"/>
    <property type="match status" value="2"/>
</dbReference>
<dbReference type="SMART" id="SM00028">
    <property type="entry name" value="TPR"/>
    <property type="match status" value="7"/>
</dbReference>
<dbReference type="Gene3D" id="3.30.565.10">
    <property type="entry name" value="Histidine kinase-like ATPase, C-terminal domain"/>
    <property type="match status" value="1"/>
</dbReference>
<feature type="repeat" description="TPR" evidence="19">
    <location>
        <begin position="241"/>
        <end position="274"/>
    </location>
</feature>
<keyword evidence="10" id="KW-0479">Metal-binding</keyword>
<reference evidence="24" key="1">
    <citation type="submission" date="2016-11" db="EMBL/GenBank/DDBJ databases">
        <authorList>
            <person name="Varghese N."/>
            <person name="Submissions S."/>
        </authorList>
    </citation>
    <scope>NUCLEOTIDE SEQUENCE [LARGE SCALE GENOMIC DNA]</scope>
    <source>
        <strain evidence="24">DSM 26898</strain>
    </source>
</reference>
<evidence type="ECO:0000256" key="2">
    <source>
        <dbReference type="ARBA" id="ARBA00001966"/>
    </source>
</evidence>
<dbReference type="InterPro" id="IPR004358">
    <property type="entry name" value="Sig_transdc_His_kin-like_C"/>
</dbReference>
<comment type="function">
    <text evidence="17">Member of the two-component regulatory system NreB/NreC involved in the control of dissimilatory nitrate/nitrite reduction in response to oxygen. NreB functions as a direct oxygen sensor histidine kinase which is autophosphorylated, in the absence of oxygen, probably at the conserved histidine residue, and transfers its phosphate group probably to a conserved aspartate residue of NreC. NreB/NreC activates the expression of the nitrate (narGHJI) and nitrite (nir) reductase operons, as well as the putative nitrate transporter gene narT.</text>
</comment>
<keyword evidence="21" id="KW-1133">Transmembrane helix</keyword>
<feature type="transmembrane region" description="Helical" evidence="21">
    <location>
        <begin position="441"/>
        <end position="460"/>
    </location>
</feature>
<keyword evidence="6" id="KW-0004">4Fe-4S</keyword>
<dbReference type="InterPro" id="IPR005467">
    <property type="entry name" value="His_kinase_dom"/>
</dbReference>
<dbReference type="PANTHER" id="PTHR24421">
    <property type="entry name" value="NITRATE/NITRITE SENSOR PROTEIN NARX-RELATED"/>
    <property type="match status" value="1"/>
</dbReference>
<keyword evidence="24" id="KW-1185">Reference proteome</keyword>
<keyword evidence="13" id="KW-0067">ATP-binding</keyword>
<feature type="repeat" description="TPR" evidence="19">
    <location>
        <begin position="281"/>
        <end position="314"/>
    </location>
</feature>
<dbReference type="InterPro" id="IPR003594">
    <property type="entry name" value="HATPase_dom"/>
</dbReference>
<evidence type="ECO:0000256" key="5">
    <source>
        <dbReference type="ARBA" id="ARBA00017322"/>
    </source>
</evidence>
<dbReference type="GO" id="GO:0046872">
    <property type="term" value="F:metal ion binding"/>
    <property type="evidence" value="ECO:0007669"/>
    <property type="project" value="UniProtKB-KW"/>
</dbReference>
<dbReference type="SMART" id="SM00387">
    <property type="entry name" value="HATPase_c"/>
    <property type="match status" value="1"/>
</dbReference>
<evidence type="ECO:0000256" key="3">
    <source>
        <dbReference type="ARBA" id="ARBA00004496"/>
    </source>
</evidence>
<feature type="coiled-coil region" evidence="20">
    <location>
        <begin position="465"/>
        <end position="494"/>
    </location>
</feature>
<evidence type="ECO:0000256" key="16">
    <source>
        <dbReference type="ARBA" id="ARBA00023014"/>
    </source>
</evidence>
<evidence type="ECO:0000256" key="14">
    <source>
        <dbReference type="ARBA" id="ARBA00023004"/>
    </source>
</evidence>
<feature type="domain" description="Histidine kinase" evidence="22">
    <location>
        <begin position="509"/>
        <end position="703"/>
    </location>
</feature>
<gene>
    <name evidence="23" type="ORF">SAMN05444408_1158</name>
</gene>
<evidence type="ECO:0000256" key="8">
    <source>
        <dbReference type="ARBA" id="ARBA00022553"/>
    </source>
</evidence>
<evidence type="ECO:0000256" key="17">
    <source>
        <dbReference type="ARBA" id="ARBA00024827"/>
    </source>
</evidence>
<keyword evidence="12 23" id="KW-0418">Kinase</keyword>
<dbReference type="Proteomes" id="UP000184236">
    <property type="component" value="Unassembled WGS sequence"/>
</dbReference>
<keyword evidence="21" id="KW-0812">Transmembrane</keyword>
<dbReference type="PANTHER" id="PTHR24421:SF10">
    <property type="entry name" value="NITRATE_NITRITE SENSOR PROTEIN NARQ"/>
    <property type="match status" value="1"/>
</dbReference>
<dbReference type="Gene3D" id="1.20.5.1930">
    <property type="match status" value="1"/>
</dbReference>
<keyword evidence="16" id="KW-0411">Iron-sulfur</keyword>
<keyword evidence="15" id="KW-0902">Two-component regulatory system</keyword>
<dbReference type="PROSITE" id="PS50109">
    <property type="entry name" value="HIS_KIN"/>
    <property type="match status" value="1"/>
</dbReference>
<evidence type="ECO:0000256" key="18">
    <source>
        <dbReference type="ARBA" id="ARBA00030800"/>
    </source>
</evidence>
<dbReference type="InterPro" id="IPR019734">
    <property type="entry name" value="TPR_rpt"/>
</dbReference>
<dbReference type="GO" id="GO:0000155">
    <property type="term" value="F:phosphorelay sensor kinase activity"/>
    <property type="evidence" value="ECO:0007669"/>
    <property type="project" value="InterPro"/>
</dbReference>
<dbReference type="SUPFAM" id="SSF55874">
    <property type="entry name" value="ATPase domain of HSP90 chaperone/DNA topoisomerase II/histidine kinase"/>
    <property type="match status" value="1"/>
</dbReference>
<dbReference type="STRING" id="1302685.SAMN05444408_1158"/>
<dbReference type="Gene3D" id="1.25.40.10">
    <property type="entry name" value="Tetratricopeptide repeat domain"/>
    <property type="match status" value="3"/>
</dbReference>
<dbReference type="CDD" id="cd16917">
    <property type="entry name" value="HATPase_UhpB-NarQ-NarX-like"/>
    <property type="match status" value="1"/>
</dbReference>
<dbReference type="GO" id="GO:0005737">
    <property type="term" value="C:cytoplasm"/>
    <property type="evidence" value="ECO:0007669"/>
    <property type="project" value="UniProtKB-SubCell"/>
</dbReference>
<comment type="catalytic activity">
    <reaction evidence="1">
        <text>ATP + protein L-histidine = ADP + protein N-phospho-L-histidine.</text>
        <dbReference type="EC" id="2.7.13.3"/>
    </reaction>
</comment>
<organism evidence="23 24">
    <name type="scientific">Chryseobacterium takakiae</name>
    <dbReference type="NCBI Taxonomy" id="1302685"/>
    <lineage>
        <taxon>Bacteria</taxon>
        <taxon>Pseudomonadati</taxon>
        <taxon>Bacteroidota</taxon>
        <taxon>Flavobacteriia</taxon>
        <taxon>Flavobacteriales</taxon>
        <taxon>Weeksellaceae</taxon>
        <taxon>Chryseobacterium group</taxon>
        <taxon>Chryseobacterium</taxon>
    </lineage>
</organism>
<evidence type="ECO:0000256" key="1">
    <source>
        <dbReference type="ARBA" id="ARBA00000085"/>
    </source>
</evidence>
<evidence type="ECO:0000256" key="20">
    <source>
        <dbReference type="SAM" id="Coils"/>
    </source>
</evidence>
<evidence type="ECO:0000256" key="15">
    <source>
        <dbReference type="ARBA" id="ARBA00023012"/>
    </source>
</evidence>
<dbReference type="GO" id="GO:0046983">
    <property type="term" value="F:protein dimerization activity"/>
    <property type="evidence" value="ECO:0007669"/>
    <property type="project" value="InterPro"/>
</dbReference>
<evidence type="ECO:0000256" key="12">
    <source>
        <dbReference type="ARBA" id="ARBA00022777"/>
    </source>
</evidence>
<evidence type="ECO:0000256" key="13">
    <source>
        <dbReference type="ARBA" id="ARBA00022840"/>
    </source>
</evidence>
<keyword evidence="19" id="KW-0802">TPR repeat</keyword>
<feature type="repeat" description="TPR" evidence="19">
    <location>
        <begin position="81"/>
        <end position="114"/>
    </location>
</feature>
<dbReference type="SUPFAM" id="SSF48452">
    <property type="entry name" value="TPR-like"/>
    <property type="match status" value="2"/>
</dbReference>
<name>A0A1M5AT39_9FLAO</name>
<evidence type="ECO:0000256" key="4">
    <source>
        <dbReference type="ARBA" id="ARBA00012438"/>
    </source>
</evidence>
<dbReference type="EMBL" id="FQVO01000015">
    <property type="protein sequence ID" value="SHF33365.1"/>
    <property type="molecule type" value="Genomic_DNA"/>
</dbReference>
<dbReference type="Pfam" id="PF13424">
    <property type="entry name" value="TPR_12"/>
    <property type="match status" value="2"/>
</dbReference>
<keyword evidence="8" id="KW-0597">Phosphoprotein</keyword>
<dbReference type="InterPro" id="IPR011990">
    <property type="entry name" value="TPR-like_helical_dom_sf"/>
</dbReference>
<accession>A0A1M5AT39</accession>
<evidence type="ECO:0000256" key="6">
    <source>
        <dbReference type="ARBA" id="ARBA00022485"/>
    </source>
</evidence>
<dbReference type="PROSITE" id="PS50005">
    <property type="entry name" value="TPR"/>
    <property type="match status" value="5"/>
</dbReference>
<evidence type="ECO:0000256" key="21">
    <source>
        <dbReference type="SAM" id="Phobius"/>
    </source>
</evidence>
<dbReference type="OrthoDB" id="9778366at2"/>
<evidence type="ECO:0000313" key="23">
    <source>
        <dbReference type="EMBL" id="SHF33365.1"/>
    </source>
</evidence>
<evidence type="ECO:0000313" key="24">
    <source>
        <dbReference type="Proteomes" id="UP000184236"/>
    </source>
</evidence>
<dbReference type="InterPro" id="IPR036890">
    <property type="entry name" value="HATPase_C_sf"/>
</dbReference>
<evidence type="ECO:0000256" key="10">
    <source>
        <dbReference type="ARBA" id="ARBA00022723"/>
    </source>
</evidence>
<keyword evidence="21" id="KW-0472">Membrane</keyword>
<dbReference type="InterPro" id="IPR050482">
    <property type="entry name" value="Sensor_HK_TwoCompSys"/>
</dbReference>
<comment type="cofactor">
    <cofactor evidence="2">
        <name>[4Fe-4S] cluster</name>
        <dbReference type="ChEBI" id="CHEBI:49883"/>
    </cofactor>
</comment>
<feature type="repeat" description="TPR" evidence="19">
    <location>
        <begin position="161"/>
        <end position="194"/>
    </location>
</feature>
<protein>
    <recommendedName>
        <fullName evidence="5">Oxygen sensor histidine kinase NreB</fullName>
        <ecNumber evidence="4">2.7.13.3</ecNumber>
    </recommendedName>
    <alternativeName>
        <fullName evidence="18">Nitrogen regulation protein B</fullName>
    </alternativeName>
</protein>
<dbReference type="AlphaFoldDB" id="A0A1M5AT39"/>
<dbReference type="PROSITE" id="PS50293">
    <property type="entry name" value="TPR_REGION"/>
    <property type="match status" value="1"/>
</dbReference>
<keyword evidence="20" id="KW-0175">Coiled coil</keyword>
<evidence type="ECO:0000256" key="19">
    <source>
        <dbReference type="PROSITE-ProRule" id="PRU00339"/>
    </source>
</evidence>
<keyword evidence="11" id="KW-0547">Nucleotide-binding</keyword>
<dbReference type="Pfam" id="PF07730">
    <property type="entry name" value="HisKA_3"/>
    <property type="match status" value="1"/>
</dbReference>